<dbReference type="CDD" id="cd00448">
    <property type="entry name" value="YjgF_YER057c_UK114_family"/>
    <property type="match status" value="1"/>
</dbReference>
<comment type="similarity">
    <text evidence="1">Belongs to the RutC family.</text>
</comment>
<sequence length="139" mass="15040">MSKPSKEFINPTTLIAPAAAVYSHIAKVRRGTIVYISGQVPSDASGKIIGEGEFEAQVEQVFANLKIAVEAAGGVMADIVKLNYFLAAEVDQVDVPKMRPIRDRYLNVAKPPASTFVVVSRLMRPGWLIEIEAVAAIDD</sequence>
<protein>
    <submittedName>
        <fullName evidence="2">Enamine deaminase RidA, house cleaning of reactive enamine intermediates, YjgF/YER057c/UK114 family</fullName>
    </submittedName>
</protein>
<dbReference type="AlphaFoldDB" id="A0A1M5LRK6"/>
<dbReference type="PANTHER" id="PTHR11803:SF58">
    <property type="entry name" value="PROTEIN HMF1-RELATED"/>
    <property type="match status" value="1"/>
</dbReference>
<evidence type="ECO:0000313" key="2">
    <source>
        <dbReference type="EMBL" id="SHG67530.1"/>
    </source>
</evidence>
<dbReference type="InterPro" id="IPR035959">
    <property type="entry name" value="RutC-like_sf"/>
</dbReference>
<dbReference type="RefSeq" id="WP_154072163.1">
    <property type="nucleotide sequence ID" value="NZ_LT670817.1"/>
</dbReference>
<name>A0A1M5LRK6_9BRAD</name>
<evidence type="ECO:0000256" key="1">
    <source>
        <dbReference type="ARBA" id="ARBA00010552"/>
    </source>
</evidence>
<accession>A0A1M5LRK6</accession>
<dbReference type="GO" id="GO:0005829">
    <property type="term" value="C:cytosol"/>
    <property type="evidence" value="ECO:0007669"/>
    <property type="project" value="TreeGrafter"/>
</dbReference>
<dbReference type="Pfam" id="PF01042">
    <property type="entry name" value="Ribonuc_L-PSP"/>
    <property type="match status" value="1"/>
</dbReference>
<organism evidence="2 3">
    <name type="scientific">Bradyrhizobium erythrophlei</name>
    <dbReference type="NCBI Taxonomy" id="1437360"/>
    <lineage>
        <taxon>Bacteria</taxon>
        <taxon>Pseudomonadati</taxon>
        <taxon>Pseudomonadota</taxon>
        <taxon>Alphaproteobacteria</taxon>
        <taxon>Hyphomicrobiales</taxon>
        <taxon>Nitrobacteraceae</taxon>
        <taxon>Bradyrhizobium</taxon>
    </lineage>
</organism>
<dbReference type="InterPro" id="IPR006175">
    <property type="entry name" value="YjgF/YER057c/UK114"/>
</dbReference>
<dbReference type="OrthoDB" id="9803101at2"/>
<reference evidence="2 3" key="1">
    <citation type="submission" date="2016-11" db="EMBL/GenBank/DDBJ databases">
        <authorList>
            <person name="Jaros S."/>
            <person name="Januszkiewicz K."/>
            <person name="Wedrychowicz H."/>
        </authorList>
    </citation>
    <scope>NUCLEOTIDE SEQUENCE [LARGE SCALE GENOMIC DNA]</scope>
    <source>
        <strain evidence="2 3">GAS138</strain>
    </source>
</reference>
<gene>
    <name evidence="2" type="ORF">SAMN05443248_2328</name>
</gene>
<dbReference type="SUPFAM" id="SSF55298">
    <property type="entry name" value="YjgF-like"/>
    <property type="match status" value="1"/>
</dbReference>
<dbReference type="PANTHER" id="PTHR11803">
    <property type="entry name" value="2-IMINOBUTANOATE/2-IMINOPROPANOATE DEAMINASE RIDA"/>
    <property type="match status" value="1"/>
</dbReference>
<evidence type="ECO:0000313" key="3">
    <source>
        <dbReference type="Proteomes" id="UP000189796"/>
    </source>
</evidence>
<dbReference type="Proteomes" id="UP000189796">
    <property type="component" value="Chromosome I"/>
</dbReference>
<proteinExistence type="inferred from homology"/>
<dbReference type="EMBL" id="LT670817">
    <property type="protein sequence ID" value="SHG67530.1"/>
    <property type="molecule type" value="Genomic_DNA"/>
</dbReference>
<dbReference type="GO" id="GO:0019239">
    <property type="term" value="F:deaminase activity"/>
    <property type="evidence" value="ECO:0007669"/>
    <property type="project" value="TreeGrafter"/>
</dbReference>
<dbReference type="Gene3D" id="3.30.1330.40">
    <property type="entry name" value="RutC-like"/>
    <property type="match status" value="1"/>
</dbReference>